<proteinExistence type="predicted"/>
<evidence type="ECO:0000313" key="2">
    <source>
        <dbReference type="Proteomes" id="UP000031036"/>
    </source>
</evidence>
<accession>A0A0B2VZ98</accession>
<comment type="caution">
    <text evidence="1">The sequence shown here is derived from an EMBL/GenBank/DDBJ whole genome shotgun (WGS) entry which is preliminary data.</text>
</comment>
<dbReference type="EMBL" id="JPKZ01000163">
    <property type="protein sequence ID" value="KHN88866.1"/>
    <property type="molecule type" value="Genomic_DNA"/>
</dbReference>
<gene>
    <name evidence="1" type="ORF">Tcan_02948</name>
</gene>
<reference evidence="1 2" key="1">
    <citation type="submission" date="2014-11" db="EMBL/GenBank/DDBJ databases">
        <title>Genetic blueprint of the zoonotic pathogen Toxocara canis.</title>
        <authorList>
            <person name="Zhu X.-Q."/>
            <person name="Korhonen P.K."/>
            <person name="Cai H."/>
            <person name="Young N.D."/>
            <person name="Nejsum P."/>
            <person name="von Samson-Himmelstjerna G."/>
            <person name="Boag P.R."/>
            <person name="Tan P."/>
            <person name="Li Q."/>
            <person name="Min J."/>
            <person name="Yang Y."/>
            <person name="Wang X."/>
            <person name="Fang X."/>
            <person name="Hall R.S."/>
            <person name="Hofmann A."/>
            <person name="Sternberg P.W."/>
            <person name="Jex A.R."/>
            <person name="Gasser R.B."/>
        </authorList>
    </citation>
    <scope>NUCLEOTIDE SEQUENCE [LARGE SCALE GENOMIC DNA]</scope>
    <source>
        <strain evidence="1">PN_DK_2014</strain>
    </source>
</reference>
<protein>
    <submittedName>
        <fullName evidence="1">Uncharacterized protein</fullName>
    </submittedName>
</protein>
<dbReference type="AlphaFoldDB" id="A0A0B2VZ98"/>
<dbReference type="Proteomes" id="UP000031036">
    <property type="component" value="Unassembled WGS sequence"/>
</dbReference>
<evidence type="ECO:0000313" key="1">
    <source>
        <dbReference type="EMBL" id="KHN88866.1"/>
    </source>
</evidence>
<organism evidence="1 2">
    <name type="scientific">Toxocara canis</name>
    <name type="common">Canine roundworm</name>
    <dbReference type="NCBI Taxonomy" id="6265"/>
    <lineage>
        <taxon>Eukaryota</taxon>
        <taxon>Metazoa</taxon>
        <taxon>Ecdysozoa</taxon>
        <taxon>Nematoda</taxon>
        <taxon>Chromadorea</taxon>
        <taxon>Rhabditida</taxon>
        <taxon>Spirurina</taxon>
        <taxon>Ascaridomorpha</taxon>
        <taxon>Ascaridoidea</taxon>
        <taxon>Toxocaridae</taxon>
        <taxon>Toxocara</taxon>
    </lineage>
</organism>
<sequence>DNVQNQDHSSGETFAYSVEQFIHAAYYNYAQTTALLAKGSAAALNDFAATGGQYLQWHPGFSGNQRAYFPAMRRTLLCVPQVFFKVTPRSTIPQRRAPAYERREVAFAELISEFDDVENVDMDEVFTPHFLLYPPYHW</sequence>
<name>A0A0B2VZ98_TOXCA</name>
<feature type="non-terminal residue" evidence="1">
    <location>
        <position position="1"/>
    </location>
</feature>
<keyword evidence="2" id="KW-1185">Reference proteome</keyword>